<evidence type="ECO:0000256" key="6">
    <source>
        <dbReference type="ARBA" id="ARBA00022989"/>
    </source>
</evidence>
<keyword evidence="5" id="KW-0029">Amino-acid transport</keyword>
<dbReference type="GO" id="GO:0015820">
    <property type="term" value="P:L-leucine transport"/>
    <property type="evidence" value="ECO:0007669"/>
    <property type="project" value="TreeGrafter"/>
</dbReference>
<feature type="transmembrane region" description="Helical" evidence="8">
    <location>
        <begin position="75"/>
        <end position="96"/>
    </location>
</feature>
<dbReference type="AlphaFoldDB" id="A0A2H9T588"/>
<keyword evidence="7 8" id="KW-0472">Membrane</keyword>
<dbReference type="NCBIfam" id="TIGR00796">
    <property type="entry name" value="livcs"/>
    <property type="match status" value="1"/>
</dbReference>
<feature type="transmembrane region" description="Helical" evidence="8">
    <location>
        <begin position="187"/>
        <end position="209"/>
    </location>
</feature>
<evidence type="ECO:0000256" key="5">
    <source>
        <dbReference type="ARBA" id="ARBA00022970"/>
    </source>
</evidence>
<dbReference type="GO" id="GO:0005304">
    <property type="term" value="F:L-valine transmembrane transporter activity"/>
    <property type="evidence" value="ECO:0007669"/>
    <property type="project" value="TreeGrafter"/>
</dbReference>
<accession>A0A2H9T588</accession>
<feature type="transmembrane region" description="Helical" evidence="8">
    <location>
        <begin position="7"/>
        <end position="25"/>
    </location>
</feature>
<evidence type="ECO:0000313" key="9">
    <source>
        <dbReference type="EMBL" id="PJE78376.1"/>
    </source>
</evidence>
<feature type="transmembrane region" description="Helical" evidence="8">
    <location>
        <begin position="313"/>
        <end position="330"/>
    </location>
</feature>
<evidence type="ECO:0000256" key="2">
    <source>
        <dbReference type="ARBA" id="ARBA00022448"/>
    </source>
</evidence>
<evidence type="ECO:0000256" key="7">
    <source>
        <dbReference type="ARBA" id="ARBA00023136"/>
    </source>
</evidence>
<feature type="transmembrane region" description="Helical" evidence="8">
    <location>
        <begin position="146"/>
        <end position="167"/>
    </location>
</feature>
<comment type="subcellular location">
    <subcellularLocation>
        <location evidence="1">Cell membrane</location>
        <topology evidence="1">Multi-pass membrane protein</topology>
    </subcellularLocation>
</comment>
<keyword evidence="3" id="KW-1003">Cell membrane</keyword>
<name>A0A2H9T588_9ZZZZ</name>
<keyword evidence="4 8" id="KW-0812">Transmembrane</keyword>
<organism evidence="9">
    <name type="scientific">invertebrate metagenome</name>
    <dbReference type="NCBI Taxonomy" id="1711999"/>
    <lineage>
        <taxon>unclassified sequences</taxon>
        <taxon>metagenomes</taxon>
        <taxon>organismal metagenomes</taxon>
    </lineage>
</organism>
<evidence type="ECO:0000256" key="3">
    <source>
        <dbReference type="ARBA" id="ARBA00022475"/>
    </source>
</evidence>
<reference evidence="9" key="1">
    <citation type="journal article" date="2017" name="Appl. Environ. Microbiol.">
        <title>Molecular characterization of an Endozoicomonas-like organism causing infection in king scallop Pecten maximus L.</title>
        <authorList>
            <person name="Cano I."/>
            <person name="van Aerle R."/>
            <person name="Ross S."/>
            <person name="Verner-Jeffreys D.W."/>
            <person name="Paley R.K."/>
            <person name="Rimmer G."/>
            <person name="Ryder D."/>
            <person name="Hooper P."/>
            <person name="Stone D."/>
            <person name="Feist S.W."/>
        </authorList>
    </citation>
    <scope>NUCLEOTIDE SEQUENCE</scope>
</reference>
<dbReference type="Pfam" id="PF05525">
    <property type="entry name" value="Branch_AA_trans"/>
    <property type="match status" value="1"/>
</dbReference>
<evidence type="ECO:0000256" key="1">
    <source>
        <dbReference type="ARBA" id="ARBA00004651"/>
    </source>
</evidence>
<feature type="transmembrane region" description="Helical" evidence="8">
    <location>
        <begin position="373"/>
        <end position="399"/>
    </location>
</feature>
<dbReference type="GO" id="GO:0015190">
    <property type="term" value="F:L-leucine transmembrane transporter activity"/>
    <property type="evidence" value="ECO:0007669"/>
    <property type="project" value="TreeGrafter"/>
</dbReference>
<keyword evidence="6 8" id="KW-1133">Transmembrane helix</keyword>
<sequence length="435" mass="46236">MKPTDLLAICLAIFSMFMGAGNIIFPPMVGQQAGSHILSGSFGFLAGDIGLTLFTLIGVAIAGGPSKITDDLPPWAAKTFWIVLFSVLGPAFVVPRTAHVAWEIGVEPFINNSGELIQSAFIIAFLALAAWSALSPGRIINAVGRFMAPVLLLILAIIAVATVINPQGHIEAASGNYINHAFSEGMIQGYLTMDALGPLCLGWMIANLLRSKGVTSERSIVYYSAVVGLFATVGMGMIYSALLYLGATSHEVSPQAVNGAHILTTYISALFGTTGALITGIVIFLACLTTAVGTPGACAQYFHSIAPSHSYRWYIGIIYLISAGIAMIGLDKIITLSIPVLVTIYPVAIALTMTSILRRFIPAPVVMTRTTSLITLIFALLDGWKVSSLMPEAIALYLSHYLPLFDQSMGWFMPAVVAMVCSAVIGSRTHFLVEK</sequence>
<dbReference type="EMBL" id="NSIT01000193">
    <property type="protein sequence ID" value="PJE78376.1"/>
    <property type="molecule type" value="Genomic_DNA"/>
</dbReference>
<feature type="transmembrane region" description="Helical" evidence="8">
    <location>
        <begin position="411"/>
        <end position="433"/>
    </location>
</feature>
<feature type="transmembrane region" description="Helical" evidence="8">
    <location>
        <begin position="37"/>
        <end position="63"/>
    </location>
</feature>
<dbReference type="InterPro" id="IPR004685">
    <property type="entry name" value="Brnchd-chn_aa_trnsp_Livcs"/>
</dbReference>
<gene>
    <name evidence="9" type="primary">brnQ_3</name>
    <name evidence="9" type="ORF">CI610_02692</name>
</gene>
<feature type="transmembrane region" description="Helical" evidence="8">
    <location>
        <begin position="116"/>
        <end position="134"/>
    </location>
</feature>
<dbReference type="GO" id="GO:0005886">
    <property type="term" value="C:plasma membrane"/>
    <property type="evidence" value="ECO:0007669"/>
    <property type="project" value="UniProtKB-SubCell"/>
</dbReference>
<protein>
    <submittedName>
        <fullName evidence="9">Branched-chain amino acid transport system 2 carrier protein</fullName>
    </submittedName>
</protein>
<feature type="transmembrane region" description="Helical" evidence="8">
    <location>
        <begin position="266"/>
        <end position="292"/>
    </location>
</feature>
<proteinExistence type="predicted"/>
<evidence type="ECO:0000256" key="8">
    <source>
        <dbReference type="SAM" id="Phobius"/>
    </source>
</evidence>
<feature type="transmembrane region" description="Helical" evidence="8">
    <location>
        <begin position="336"/>
        <end position="361"/>
    </location>
</feature>
<dbReference type="GO" id="GO:0015818">
    <property type="term" value="P:isoleucine transport"/>
    <property type="evidence" value="ECO:0007669"/>
    <property type="project" value="TreeGrafter"/>
</dbReference>
<keyword evidence="2" id="KW-0813">Transport</keyword>
<comment type="caution">
    <text evidence="9">The sequence shown here is derived from an EMBL/GenBank/DDBJ whole genome shotgun (WGS) entry which is preliminary data.</text>
</comment>
<dbReference type="GO" id="GO:0015188">
    <property type="term" value="F:L-isoleucine transmembrane transporter activity"/>
    <property type="evidence" value="ECO:0007669"/>
    <property type="project" value="TreeGrafter"/>
</dbReference>
<dbReference type="PANTHER" id="PTHR30588">
    <property type="entry name" value="BRANCHED-CHAIN AMINO ACID TRANSPORT SYSTEM 2 CARRIER PROTEIN"/>
    <property type="match status" value="1"/>
</dbReference>
<dbReference type="PANTHER" id="PTHR30588:SF0">
    <property type="entry name" value="BRANCHED-CHAIN AMINO ACID PERMEASE BRNQ"/>
    <property type="match status" value="1"/>
</dbReference>
<evidence type="ECO:0000256" key="4">
    <source>
        <dbReference type="ARBA" id="ARBA00022692"/>
    </source>
</evidence>
<feature type="transmembrane region" description="Helical" evidence="8">
    <location>
        <begin position="221"/>
        <end position="246"/>
    </location>
</feature>